<evidence type="ECO:0000259" key="5">
    <source>
        <dbReference type="PROSITE" id="PS50188"/>
    </source>
</evidence>
<dbReference type="Proteomes" id="UP000001646">
    <property type="component" value="Chromosome 2"/>
</dbReference>
<evidence type="ECO:0000256" key="2">
    <source>
        <dbReference type="ARBA" id="ARBA00022699"/>
    </source>
</evidence>
<keyword evidence="2" id="KW-0528">Neurotoxin</keyword>
<dbReference type="InterPro" id="IPR006574">
    <property type="entry name" value="PRY"/>
</dbReference>
<dbReference type="Pfam" id="PF00622">
    <property type="entry name" value="SPRY"/>
    <property type="match status" value="1"/>
</dbReference>
<evidence type="ECO:0000256" key="3">
    <source>
        <dbReference type="ARBA" id="ARBA00034460"/>
    </source>
</evidence>
<dbReference type="SUPFAM" id="SSF49899">
    <property type="entry name" value="Concanavalin A-like lectins/glucanases"/>
    <property type="match status" value="1"/>
</dbReference>
<proteinExistence type="inferred from homology"/>
<dbReference type="Ensembl" id="ENSACAT00000030070.1">
    <property type="protein sequence ID" value="ENSACAP00000022653.1"/>
    <property type="gene ID" value="ENSACAG00000029374.1"/>
</dbReference>
<dbReference type="PROSITE" id="PS50188">
    <property type="entry name" value="B302_SPRY"/>
    <property type="match status" value="1"/>
</dbReference>
<dbReference type="eggNOG" id="KOG2177">
    <property type="taxonomic scope" value="Eukaryota"/>
</dbReference>
<feature type="domain" description="B30.2/SPRY" evidence="5">
    <location>
        <begin position="151"/>
        <end position="298"/>
    </location>
</feature>
<protein>
    <recommendedName>
        <fullName evidence="5">B30.2/SPRY domain-containing protein</fullName>
    </recommendedName>
</protein>
<keyword evidence="4" id="KW-0175">Coiled coil</keyword>
<evidence type="ECO:0000256" key="4">
    <source>
        <dbReference type="SAM" id="Coils"/>
    </source>
</evidence>
<dbReference type="Bgee" id="ENSACAG00000029374">
    <property type="expression patterns" value="Expressed in lung and 11 other cell types or tissues"/>
</dbReference>
<dbReference type="InterPro" id="IPR013320">
    <property type="entry name" value="ConA-like_dom_sf"/>
</dbReference>
<comment type="function">
    <text evidence="3">Neurotoxin that produces dose-dependent hypolocomotion and hyperalgesia in mice. May directly act on the central nervous system, as it is 6500-fold more potent when administered intracerebroventricularly than intraperitoneal.</text>
</comment>
<dbReference type="InterPro" id="IPR003877">
    <property type="entry name" value="SPRY_dom"/>
</dbReference>
<dbReference type="GO" id="GO:0005737">
    <property type="term" value="C:cytoplasm"/>
    <property type="evidence" value="ECO:0000318"/>
    <property type="project" value="GO_Central"/>
</dbReference>
<reference evidence="6 7" key="1">
    <citation type="submission" date="2009-12" db="EMBL/GenBank/DDBJ databases">
        <title>The Genome Sequence of Anolis carolinensis (Green Anole Lizard).</title>
        <authorList>
            <consortium name="The Genome Sequencing Platform"/>
            <person name="Di Palma F."/>
            <person name="Alfoldi J."/>
            <person name="Heiman D."/>
            <person name="Young S."/>
            <person name="Grabherr M."/>
            <person name="Johnson J."/>
            <person name="Lander E.S."/>
            <person name="Lindblad-Toh K."/>
        </authorList>
    </citation>
    <scope>NUCLEOTIDE SEQUENCE [LARGE SCALE GENOMIC DNA]</scope>
    <source>
        <strain evidence="6 7">JBL SC #1</strain>
    </source>
</reference>
<sequence>MAECLEDLKVRREKIVLEYWQLHQFLEEQERHFLAQLDELEKEMQKEQEEVVSQLDGTFSLLSSIISDLEKDCQRPDAEFLQNLKETYTRGEKAILKTVKSPPNMKQAINTISQKSIALRENIRKFKESLAVELKRERTSCQNDLPEEQPDHLQVLRTCEDAQKTSTEESVTLDPHTANTRLLLSPDGKTARHWGYPQALPNNPERFDLEPFVLGCVGFYTGRHSWTVAIEHGQSWAVGVARASVKRKGPLCLSPEQGVWAVEQCWGQFRALTSQWTPLPLAKVPRMIQVCLDCEEAG</sequence>
<keyword evidence="7" id="KW-1185">Reference proteome</keyword>
<evidence type="ECO:0000313" key="7">
    <source>
        <dbReference type="Proteomes" id="UP000001646"/>
    </source>
</evidence>
<organism evidence="6 7">
    <name type="scientific">Anolis carolinensis</name>
    <name type="common">Green anole</name>
    <name type="synonym">American chameleon</name>
    <dbReference type="NCBI Taxonomy" id="28377"/>
    <lineage>
        <taxon>Eukaryota</taxon>
        <taxon>Metazoa</taxon>
        <taxon>Chordata</taxon>
        <taxon>Craniata</taxon>
        <taxon>Vertebrata</taxon>
        <taxon>Euteleostomi</taxon>
        <taxon>Lepidosauria</taxon>
        <taxon>Squamata</taxon>
        <taxon>Bifurcata</taxon>
        <taxon>Unidentata</taxon>
        <taxon>Episquamata</taxon>
        <taxon>Toxicofera</taxon>
        <taxon>Iguania</taxon>
        <taxon>Dactyloidae</taxon>
        <taxon>Anolis</taxon>
    </lineage>
</organism>
<dbReference type="InterPro" id="IPR043136">
    <property type="entry name" value="B30.2/SPRY_sf"/>
</dbReference>
<evidence type="ECO:0000256" key="1">
    <source>
        <dbReference type="ARBA" id="ARBA00009651"/>
    </source>
</evidence>
<evidence type="ECO:0000313" key="6">
    <source>
        <dbReference type="Ensembl" id="ENSACAP00000022653.1"/>
    </source>
</evidence>
<dbReference type="Gene3D" id="2.60.120.920">
    <property type="match status" value="1"/>
</dbReference>
<dbReference type="GO" id="GO:0045087">
    <property type="term" value="P:innate immune response"/>
    <property type="evidence" value="ECO:0000318"/>
    <property type="project" value="GO_Central"/>
</dbReference>
<dbReference type="HOGENOM" id="CLU_013137_0_0_1"/>
<dbReference type="PANTHER" id="PTHR24103">
    <property type="entry name" value="E3 UBIQUITIN-PROTEIN LIGASE TRIM"/>
    <property type="match status" value="1"/>
</dbReference>
<accession>R4GBH5</accession>
<keyword evidence="2" id="KW-0800">Toxin</keyword>
<name>R4GBH5_ANOCA</name>
<dbReference type="InParanoid" id="R4GBH5"/>
<dbReference type="SMART" id="SM00589">
    <property type="entry name" value="PRY"/>
    <property type="match status" value="1"/>
</dbReference>
<dbReference type="GeneTree" id="ENSGT01030000234669"/>
<dbReference type="Pfam" id="PF13765">
    <property type="entry name" value="PRY"/>
    <property type="match status" value="1"/>
</dbReference>
<dbReference type="PRINTS" id="PR01407">
    <property type="entry name" value="BUTYPHLNCDUF"/>
</dbReference>
<feature type="coiled-coil region" evidence="4">
    <location>
        <begin position="23"/>
        <end position="57"/>
    </location>
</feature>
<dbReference type="InterPro" id="IPR050143">
    <property type="entry name" value="TRIM/RBCC"/>
</dbReference>
<dbReference type="InterPro" id="IPR003879">
    <property type="entry name" value="Butyrophylin_SPRY"/>
</dbReference>
<reference evidence="6" key="2">
    <citation type="submission" date="2025-08" db="UniProtKB">
        <authorList>
            <consortium name="Ensembl"/>
        </authorList>
    </citation>
    <scope>IDENTIFICATION</scope>
</reference>
<reference evidence="6" key="3">
    <citation type="submission" date="2025-09" db="UniProtKB">
        <authorList>
            <consortium name="Ensembl"/>
        </authorList>
    </citation>
    <scope>IDENTIFICATION</scope>
</reference>
<comment type="similarity">
    <text evidence="1">Belongs to the ohanin/vespryn family.</text>
</comment>
<dbReference type="AlphaFoldDB" id="R4GBH5"/>
<dbReference type="GO" id="GO:0061630">
    <property type="term" value="F:ubiquitin protein ligase activity"/>
    <property type="evidence" value="ECO:0000318"/>
    <property type="project" value="GO_Central"/>
</dbReference>
<dbReference type="InterPro" id="IPR001870">
    <property type="entry name" value="B30.2/SPRY"/>
</dbReference>